<proteinExistence type="predicted"/>
<dbReference type="Proteomes" id="UP000499080">
    <property type="component" value="Unassembled WGS sequence"/>
</dbReference>
<accession>A0A4Y2DL94</accession>
<dbReference type="OrthoDB" id="10466781at2759"/>
<organism evidence="2 3">
    <name type="scientific">Araneus ventricosus</name>
    <name type="common">Orbweaver spider</name>
    <name type="synonym">Epeira ventricosa</name>
    <dbReference type="NCBI Taxonomy" id="182803"/>
    <lineage>
        <taxon>Eukaryota</taxon>
        <taxon>Metazoa</taxon>
        <taxon>Ecdysozoa</taxon>
        <taxon>Arthropoda</taxon>
        <taxon>Chelicerata</taxon>
        <taxon>Arachnida</taxon>
        <taxon>Araneae</taxon>
        <taxon>Araneomorphae</taxon>
        <taxon>Entelegynae</taxon>
        <taxon>Araneoidea</taxon>
        <taxon>Araneidae</taxon>
        <taxon>Araneus</taxon>
    </lineage>
</organism>
<reference evidence="2 3" key="1">
    <citation type="journal article" date="2019" name="Sci. Rep.">
        <title>Orb-weaving spider Araneus ventricosus genome elucidates the spidroin gene catalogue.</title>
        <authorList>
            <person name="Kono N."/>
            <person name="Nakamura H."/>
            <person name="Ohtoshi R."/>
            <person name="Moran D.A.P."/>
            <person name="Shinohara A."/>
            <person name="Yoshida Y."/>
            <person name="Fujiwara M."/>
            <person name="Mori M."/>
            <person name="Tomita M."/>
            <person name="Arakawa K."/>
        </authorList>
    </citation>
    <scope>NUCLEOTIDE SEQUENCE [LARGE SCALE GENOMIC DNA]</scope>
</reference>
<sequence length="321" mass="37377">MWAFSFVSKSKMQHTNMMSCCDLEFRCSLCTNCHISTRFHNISLKQWNSDVNLSGYAHHQCACELLTSKPCDGHYYSDRNETLVDNKEEVSKIQVLKCRTSSDTNRRLYSTKRSILSRRATIDIGIPNYPKRAPSGSQSFDSLKSGDDDKYSSLESNEFQKHVLYVQRYGGSTLVLLLHKVFDEKVINYLWNCGFAILRELEYNAEKQEMEKSFELEPSFYLLLYNYAHKVLKEYPHFPSLLLTEKNSRKTVQQIQEDFQNDPHFKSICLLSSNQSVFACQSDHNLAFYLQPEADSRKLDPLYHLSKKAARRLGKYFKLTL</sequence>
<keyword evidence="3" id="KW-1185">Reference proteome</keyword>
<comment type="caution">
    <text evidence="2">The sequence shown here is derived from an EMBL/GenBank/DDBJ whole genome shotgun (WGS) entry which is preliminary data.</text>
</comment>
<evidence type="ECO:0000313" key="3">
    <source>
        <dbReference type="Proteomes" id="UP000499080"/>
    </source>
</evidence>
<protein>
    <submittedName>
        <fullName evidence="2">Uncharacterized protein</fullName>
    </submittedName>
</protein>
<dbReference type="EMBL" id="BGPR01000381">
    <property type="protein sequence ID" value="GBM16967.1"/>
    <property type="molecule type" value="Genomic_DNA"/>
</dbReference>
<evidence type="ECO:0000256" key="1">
    <source>
        <dbReference type="SAM" id="MobiDB-lite"/>
    </source>
</evidence>
<gene>
    <name evidence="2" type="ORF">AVEN_267348_1</name>
</gene>
<feature type="region of interest" description="Disordered" evidence="1">
    <location>
        <begin position="127"/>
        <end position="148"/>
    </location>
</feature>
<evidence type="ECO:0000313" key="2">
    <source>
        <dbReference type="EMBL" id="GBM16967.1"/>
    </source>
</evidence>
<name>A0A4Y2DL94_ARAVE</name>
<dbReference type="AlphaFoldDB" id="A0A4Y2DL94"/>